<gene>
    <name evidence="7" type="ORF">KSB_34450</name>
</gene>
<dbReference type="InterPro" id="IPR022791">
    <property type="entry name" value="L-PG_synthase/AglD"/>
</dbReference>
<evidence type="ECO:0000256" key="2">
    <source>
        <dbReference type="ARBA" id="ARBA00022475"/>
    </source>
</evidence>
<evidence type="ECO:0000256" key="6">
    <source>
        <dbReference type="SAM" id="Phobius"/>
    </source>
</evidence>
<proteinExistence type="predicted"/>
<evidence type="ECO:0000313" key="8">
    <source>
        <dbReference type="Proteomes" id="UP000654345"/>
    </source>
</evidence>
<keyword evidence="8" id="KW-1185">Reference proteome</keyword>
<comment type="subcellular location">
    <subcellularLocation>
        <location evidence="1">Cell membrane</location>
        <topology evidence="1">Multi-pass membrane protein</topology>
    </subcellularLocation>
</comment>
<feature type="transmembrane region" description="Helical" evidence="6">
    <location>
        <begin position="283"/>
        <end position="306"/>
    </location>
</feature>
<dbReference type="Proteomes" id="UP000654345">
    <property type="component" value="Unassembled WGS sequence"/>
</dbReference>
<feature type="transmembrane region" description="Helical" evidence="6">
    <location>
        <begin position="12"/>
        <end position="31"/>
    </location>
</feature>
<dbReference type="PANTHER" id="PTHR39087">
    <property type="entry name" value="UPF0104 MEMBRANE PROTEIN MJ1595"/>
    <property type="match status" value="1"/>
</dbReference>
<feature type="transmembrane region" description="Helical" evidence="6">
    <location>
        <begin position="85"/>
        <end position="111"/>
    </location>
</feature>
<keyword evidence="5 6" id="KW-0472">Membrane</keyword>
<comment type="caution">
    <text evidence="7">The sequence shown here is derived from an EMBL/GenBank/DDBJ whole genome shotgun (WGS) entry which is preliminary data.</text>
</comment>
<evidence type="ECO:0000256" key="1">
    <source>
        <dbReference type="ARBA" id="ARBA00004651"/>
    </source>
</evidence>
<organism evidence="7 8">
    <name type="scientific">Ktedonobacter robiniae</name>
    <dbReference type="NCBI Taxonomy" id="2778365"/>
    <lineage>
        <taxon>Bacteria</taxon>
        <taxon>Bacillati</taxon>
        <taxon>Chloroflexota</taxon>
        <taxon>Ktedonobacteria</taxon>
        <taxon>Ktedonobacterales</taxon>
        <taxon>Ktedonobacteraceae</taxon>
        <taxon>Ktedonobacter</taxon>
    </lineage>
</organism>
<keyword evidence="2" id="KW-1003">Cell membrane</keyword>
<sequence length="354" mass="38069">MKRALNSPAVKVIIGLLIGVALLLPISRFVNLASSLYLVQQHIMTPAGITFTLLSGAFFILAFAIRGARWKLFLNPNDQVKTSTAVRLVLVSTFINFLLVTGSGELARSLILKRTHNIPVSSSLPSVTVDRSLDLLPALIIMIIVPFLGLQMDLKLWVIMGTVAGVFVGLVAFVGLTIWKRATAIKLLHATLGLLPRKFSSKIEAFATNLVDSLIVAASRPRIFLPAISLTCVAVICDGLFAMFVFWAIGLPMSFGAAIFGYTVFNMSFILPTTPGRVGSNEIVGLLVFTGLLHFPADKVTAMFLVSHPWSAVLMCVSGLVCLKSLGLTISAALKMRPQNDSQDISQASSPTIS</sequence>
<feature type="transmembrane region" description="Helical" evidence="6">
    <location>
        <begin position="43"/>
        <end position="65"/>
    </location>
</feature>
<evidence type="ECO:0000256" key="4">
    <source>
        <dbReference type="ARBA" id="ARBA00022989"/>
    </source>
</evidence>
<name>A0ABQ3URH9_9CHLR</name>
<feature type="transmembrane region" description="Helical" evidence="6">
    <location>
        <begin position="253"/>
        <end position="271"/>
    </location>
</feature>
<evidence type="ECO:0000256" key="5">
    <source>
        <dbReference type="ARBA" id="ARBA00023136"/>
    </source>
</evidence>
<feature type="transmembrane region" description="Helical" evidence="6">
    <location>
        <begin position="223"/>
        <end position="247"/>
    </location>
</feature>
<protein>
    <recommendedName>
        <fullName evidence="9">Flippase-like domain-containing protein</fullName>
    </recommendedName>
</protein>
<dbReference type="EMBL" id="BNJG01000001">
    <property type="protein sequence ID" value="GHO54970.1"/>
    <property type="molecule type" value="Genomic_DNA"/>
</dbReference>
<dbReference type="Pfam" id="PF03706">
    <property type="entry name" value="LPG_synthase_TM"/>
    <property type="match status" value="1"/>
</dbReference>
<reference evidence="7 8" key="1">
    <citation type="journal article" date="2021" name="Int. J. Syst. Evol. Microbiol.">
        <title>Reticulibacter mediterranei gen. nov., sp. nov., within the new family Reticulibacteraceae fam. nov., and Ktedonospora formicarum gen. nov., sp. nov., Ktedonobacter robiniae sp. nov., Dictyobacter formicarum sp. nov. and Dictyobacter arantiisoli sp. nov., belonging to the class Ktedonobacteria.</title>
        <authorList>
            <person name="Yabe S."/>
            <person name="Zheng Y."/>
            <person name="Wang C.M."/>
            <person name="Sakai Y."/>
            <person name="Abe K."/>
            <person name="Yokota A."/>
            <person name="Donadio S."/>
            <person name="Cavaletti L."/>
            <person name="Monciardini P."/>
        </authorList>
    </citation>
    <scope>NUCLEOTIDE SEQUENCE [LARGE SCALE GENOMIC DNA]</scope>
    <source>
        <strain evidence="7 8">SOSP1-30</strain>
    </source>
</reference>
<feature type="transmembrane region" description="Helical" evidence="6">
    <location>
        <begin position="312"/>
        <end position="334"/>
    </location>
</feature>
<dbReference type="RefSeq" id="WP_201371621.1">
    <property type="nucleotide sequence ID" value="NZ_BNJG01000001.1"/>
</dbReference>
<keyword evidence="3 6" id="KW-0812">Transmembrane</keyword>
<evidence type="ECO:0008006" key="9">
    <source>
        <dbReference type="Google" id="ProtNLM"/>
    </source>
</evidence>
<dbReference type="PANTHER" id="PTHR39087:SF2">
    <property type="entry name" value="UPF0104 MEMBRANE PROTEIN MJ1595"/>
    <property type="match status" value="1"/>
</dbReference>
<dbReference type="NCBIfam" id="TIGR00374">
    <property type="entry name" value="flippase-like domain"/>
    <property type="match status" value="1"/>
</dbReference>
<keyword evidence="4 6" id="KW-1133">Transmembrane helix</keyword>
<evidence type="ECO:0000313" key="7">
    <source>
        <dbReference type="EMBL" id="GHO54970.1"/>
    </source>
</evidence>
<accession>A0ABQ3URH9</accession>
<evidence type="ECO:0000256" key="3">
    <source>
        <dbReference type="ARBA" id="ARBA00022692"/>
    </source>
</evidence>
<feature type="transmembrane region" description="Helical" evidence="6">
    <location>
        <begin position="156"/>
        <end position="179"/>
    </location>
</feature>